<dbReference type="Proteomes" id="UP000039865">
    <property type="component" value="Unassembled WGS sequence"/>
</dbReference>
<sequence>MTLYNLIIFASHFIPNDEILKDKQIKDIDVLEQVSKISRMGGVMLSYQLIKSLGEVNTMSFGSMIGAPFILSRLTGLLKSPIDYESELYPDWFQRASDIFFSVCNGASEGITVPALLKYIVQLTPLKHKGLFFGYNWGFYHIAHLLGYVSGYFWFEGMSLFDYIVFLWGLTLFTSFMFFMSTQNKSEVDQEGKIISNNSLKSSMFELEQDLDDSIDQQESPKTHYNQATLDQFSPFSQARLQSANIILSNRIDLANDDQDESEEEFQTSTFLENLKSFKELLSYKKYQLFLPMVIQSSMCLPFIFEKLPDIILTQENEHSGSQLAKFTDKMRISMIGCFGNIVGSMFIGLLIDIKGFKLSIYTNMGVAVILYLSTMIYISDIVISTFFESFVIFAWGFQDGSINTQVELISGFEFQNDGRPFCIYFFTSSIVYVIISLIQIGTHTLPAFSIFFSVYLFYFIGALGMGSRINFIMDQERIETRKKKRIVKSFTKNFNRQETQVNISRKQSQNMPYTASGNDFNNTDHNYSKLI</sequence>
<dbReference type="GO" id="GO:0022857">
    <property type="term" value="F:transmembrane transporter activity"/>
    <property type="evidence" value="ECO:0007669"/>
    <property type="project" value="InterPro"/>
</dbReference>
<evidence type="ECO:0000313" key="3">
    <source>
        <dbReference type="EMBL" id="CDW78451.1"/>
    </source>
</evidence>
<evidence type="ECO:0000313" key="4">
    <source>
        <dbReference type="Proteomes" id="UP000039865"/>
    </source>
</evidence>
<feature type="region of interest" description="Disordered" evidence="1">
    <location>
        <begin position="505"/>
        <end position="532"/>
    </location>
</feature>
<feature type="compositionally biased region" description="Polar residues" evidence="1">
    <location>
        <begin position="505"/>
        <end position="526"/>
    </location>
</feature>
<organism evidence="3 4">
    <name type="scientific">Stylonychia lemnae</name>
    <name type="common">Ciliate</name>
    <dbReference type="NCBI Taxonomy" id="5949"/>
    <lineage>
        <taxon>Eukaryota</taxon>
        <taxon>Sar</taxon>
        <taxon>Alveolata</taxon>
        <taxon>Ciliophora</taxon>
        <taxon>Intramacronucleata</taxon>
        <taxon>Spirotrichea</taxon>
        <taxon>Stichotrichia</taxon>
        <taxon>Sporadotrichida</taxon>
        <taxon>Oxytrichidae</taxon>
        <taxon>Stylonychinae</taxon>
        <taxon>Stylonychia</taxon>
    </lineage>
</organism>
<keyword evidence="2" id="KW-0472">Membrane</keyword>
<evidence type="ECO:0000256" key="1">
    <source>
        <dbReference type="SAM" id="MobiDB-lite"/>
    </source>
</evidence>
<gene>
    <name evidence="3" type="primary">Contig17338.g18455</name>
    <name evidence="3" type="ORF">STYLEM_7428</name>
</gene>
<reference evidence="3 4" key="1">
    <citation type="submission" date="2014-06" db="EMBL/GenBank/DDBJ databases">
        <authorList>
            <person name="Swart Estienne"/>
        </authorList>
    </citation>
    <scope>NUCLEOTIDE SEQUENCE [LARGE SCALE GENOMIC DNA]</scope>
    <source>
        <strain evidence="3 4">130c</strain>
    </source>
</reference>
<protein>
    <submittedName>
        <fullName evidence="3">Major facilitator superfamily protein</fullName>
    </submittedName>
</protein>
<dbReference type="SUPFAM" id="SSF103473">
    <property type="entry name" value="MFS general substrate transporter"/>
    <property type="match status" value="1"/>
</dbReference>
<dbReference type="InParanoid" id="A0A078A9C5"/>
<feature type="transmembrane region" description="Helical" evidence="2">
    <location>
        <begin position="448"/>
        <end position="474"/>
    </location>
</feature>
<keyword evidence="2" id="KW-1133">Transmembrane helix</keyword>
<accession>A0A078A9C5</accession>
<feature type="transmembrane region" description="Helical" evidence="2">
    <location>
        <begin position="422"/>
        <end position="442"/>
    </location>
</feature>
<keyword evidence="4" id="KW-1185">Reference proteome</keyword>
<dbReference type="AlphaFoldDB" id="A0A078A9C5"/>
<name>A0A078A9C5_STYLE</name>
<feature type="transmembrane region" description="Helical" evidence="2">
    <location>
        <begin position="137"/>
        <end position="155"/>
    </location>
</feature>
<feature type="transmembrane region" description="Helical" evidence="2">
    <location>
        <begin position="161"/>
        <end position="180"/>
    </location>
</feature>
<feature type="transmembrane region" description="Helical" evidence="2">
    <location>
        <begin position="359"/>
        <end position="379"/>
    </location>
</feature>
<evidence type="ECO:0000256" key="2">
    <source>
        <dbReference type="SAM" id="Phobius"/>
    </source>
</evidence>
<dbReference type="Gene3D" id="1.20.1250.20">
    <property type="entry name" value="MFS general substrate transporter like domains"/>
    <property type="match status" value="1"/>
</dbReference>
<keyword evidence="2" id="KW-0812">Transmembrane</keyword>
<feature type="transmembrane region" description="Helical" evidence="2">
    <location>
        <begin position="333"/>
        <end position="352"/>
    </location>
</feature>
<proteinExistence type="predicted"/>
<dbReference type="Pfam" id="PF07690">
    <property type="entry name" value="MFS_1"/>
    <property type="match status" value="1"/>
</dbReference>
<dbReference type="InterPro" id="IPR011701">
    <property type="entry name" value="MFS"/>
</dbReference>
<dbReference type="EMBL" id="CCKQ01007105">
    <property type="protein sequence ID" value="CDW78451.1"/>
    <property type="molecule type" value="Genomic_DNA"/>
</dbReference>
<dbReference type="InterPro" id="IPR036259">
    <property type="entry name" value="MFS_trans_sf"/>
</dbReference>